<gene>
    <name evidence="1" type="ORF">POVWA1_031890</name>
    <name evidence="2" type="ORF">POVWA2_031610</name>
</gene>
<evidence type="ECO:0000313" key="4">
    <source>
        <dbReference type="Proteomes" id="UP000078555"/>
    </source>
</evidence>
<dbReference type="EMBL" id="FLRE01000124">
    <property type="protein sequence ID" value="SBT36729.1"/>
    <property type="molecule type" value="Genomic_DNA"/>
</dbReference>
<evidence type="ECO:0000313" key="1">
    <source>
        <dbReference type="EMBL" id="SBT36318.1"/>
    </source>
</evidence>
<evidence type="ECO:0000313" key="2">
    <source>
        <dbReference type="EMBL" id="SBT36729.1"/>
    </source>
</evidence>
<reference evidence="2" key="1">
    <citation type="submission" date="2016-05" db="EMBL/GenBank/DDBJ databases">
        <authorList>
            <person name="Lavstsen T."/>
            <person name="Jespersen J.S."/>
        </authorList>
    </citation>
    <scope>NUCLEOTIDE SEQUENCE [LARGE SCALE GENOMIC DNA]</scope>
</reference>
<dbReference type="EMBL" id="FLRD01000093">
    <property type="protein sequence ID" value="SBT36318.1"/>
    <property type="molecule type" value="Genomic_DNA"/>
</dbReference>
<protein>
    <submittedName>
        <fullName evidence="2">Uncharacterized protein</fullName>
    </submittedName>
</protein>
<dbReference type="Proteomes" id="UP000078555">
    <property type="component" value="Unassembled WGS sequence"/>
</dbReference>
<organism evidence="2 3">
    <name type="scientific">Plasmodium ovale wallikeri</name>
    <dbReference type="NCBI Taxonomy" id="864142"/>
    <lineage>
        <taxon>Eukaryota</taxon>
        <taxon>Sar</taxon>
        <taxon>Alveolata</taxon>
        <taxon>Apicomplexa</taxon>
        <taxon>Aconoidasida</taxon>
        <taxon>Haemosporida</taxon>
        <taxon>Plasmodiidae</taxon>
        <taxon>Plasmodium</taxon>
        <taxon>Plasmodium (Plasmodium)</taxon>
    </lineage>
</organism>
<accession>A0A1A8YYS6</accession>
<evidence type="ECO:0000313" key="3">
    <source>
        <dbReference type="Proteomes" id="UP000078550"/>
    </source>
</evidence>
<name>A0A1A8YYS6_PLAOA</name>
<reference evidence="3 4" key="2">
    <citation type="submission" date="2016-05" db="EMBL/GenBank/DDBJ databases">
        <authorList>
            <person name="Naeem Raeece"/>
        </authorList>
    </citation>
    <scope>NUCLEOTIDE SEQUENCE [LARGE SCALE GENOMIC DNA]</scope>
</reference>
<dbReference type="Proteomes" id="UP000078550">
    <property type="component" value="Unassembled WGS sequence"/>
</dbReference>
<keyword evidence="4" id="KW-1185">Reference proteome</keyword>
<dbReference type="AlphaFoldDB" id="A0A1A8YYS6"/>
<sequence>MEKEQNGGIPLTFSPLSSMCTLSLERRIDASTSMHIARIFMQTCTKLWGCNFLYLDPFTYTRLCLPEYGSIILRCCFPLCQFFQSMNMHTSYKRESLHCPCI</sequence>
<proteinExistence type="predicted"/>